<dbReference type="HOGENOM" id="CLU_102467_0_0_5"/>
<dbReference type="EMBL" id="CP006644">
    <property type="protein sequence ID" value="AHE57096.1"/>
    <property type="molecule type" value="Genomic_DNA"/>
</dbReference>
<dbReference type="InterPro" id="IPR013320">
    <property type="entry name" value="ConA-like_dom_sf"/>
</dbReference>
<dbReference type="OrthoDB" id="851894at2"/>
<dbReference type="Pfam" id="PF13385">
    <property type="entry name" value="Laminin_G_3"/>
    <property type="match status" value="1"/>
</dbReference>
<protein>
    <recommendedName>
        <fullName evidence="3">Laminin G</fullName>
    </recommendedName>
</protein>
<evidence type="ECO:0000313" key="1">
    <source>
        <dbReference type="EMBL" id="AHE57096.1"/>
    </source>
</evidence>
<name>W0AJ00_9SPHN</name>
<gene>
    <name evidence="1" type="ORF">NX02_27560</name>
</gene>
<accession>W0AJ00</accession>
<evidence type="ECO:0000313" key="2">
    <source>
        <dbReference type="Proteomes" id="UP000018851"/>
    </source>
</evidence>
<organism evidence="1 2">
    <name type="scientific">Sphingomonas sanxanigenens DSM 19645 = NX02</name>
    <dbReference type="NCBI Taxonomy" id="1123269"/>
    <lineage>
        <taxon>Bacteria</taxon>
        <taxon>Pseudomonadati</taxon>
        <taxon>Pseudomonadota</taxon>
        <taxon>Alphaproteobacteria</taxon>
        <taxon>Sphingomonadales</taxon>
        <taxon>Sphingomonadaceae</taxon>
        <taxon>Sphingomonas</taxon>
    </lineage>
</organism>
<evidence type="ECO:0008006" key="3">
    <source>
        <dbReference type="Google" id="ProtNLM"/>
    </source>
</evidence>
<reference evidence="1 2" key="1">
    <citation type="submission" date="2013-07" db="EMBL/GenBank/DDBJ databases">
        <title>Completed genome of Sphingomonas sanxanigenens NX02.</title>
        <authorList>
            <person name="Ma T."/>
            <person name="Huang H."/>
            <person name="Wu M."/>
            <person name="Li X."/>
            <person name="Li G."/>
        </authorList>
    </citation>
    <scope>NUCLEOTIDE SEQUENCE [LARGE SCALE GENOMIC DNA]</scope>
    <source>
        <strain evidence="1 2">NX02</strain>
    </source>
</reference>
<keyword evidence="2" id="KW-1185">Reference proteome</keyword>
<sequence>MLIGTLATTLVASPARARARAEIWTFDNLARIGGHTIRVEGAPILVDSPLGAALTFDGEKDALFIDHHPLAGAERFTFEALFRPDGGAFEQRWFHLESDQTPPVPPGTGTTRMLFEIRVVEDHWYLDAFMRGDGYNQALIVPGKRFPVGEWYHVAQTYDGTTYRSYVNGAVQAEAAVPFKPQGPGKASVGIRMNRVNPFRGAVRQAAFVRGTAKRPGGFVLSLR</sequence>
<dbReference type="KEGG" id="ssan:NX02_27560"/>
<proteinExistence type="predicted"/>
<dbReference type="AlphaFoldDB" id="W0AJ00"/>
<dbReference type="STRING" id="1123269.NX02_27560"/>
<dbReference type="Gene3D" id="2.60.120.200">
    <property type="match status" value="1"/>
</dbReference>
<dbReference type="eggNOG" id="ENOG5030UQ2">
    <property type="taxonomic scope" value="Bacteria"/>
</dbReference>
<dbReference type="Proteomes" id="UP000018851">
    <property type="component" value="Chromosome"/>
</dbReference>
<dbReference type="SUPFAM" id="SSF49899">
    <property type="entry name" value="Concanavalin A-like lectins/glucanases"/>
    <property type="match status" value="1"/>
</dbReference>
<dbReference type="PATRIC" id="fig|1123269.5.peg.5409"/>